<dbReference type="PATRIC" id="fig|1716141.3.peg.500"/>
<proteinExistence type="predicted"/>
<comment type="caution">
    <text evidence="1">The sequence shown here is derived from an EMBL/GenBank/DDBJ whole genome shotgun (WGS) entry which is preliminary data.</text>
</comment>
<organism evidence="1 2">
    <name type="scientific">Streptomyces jeddahensis</name>
    <dbReference type="NCBI Taxonomy" id="1716141"/>
    <lineage>
        <taxon>Bacteria</taxon>
        <taxon>Bacillati</taxon>
        <taxon>Actinomycetota</taxon>
        <taxon>Actinomycetes</taxon>
        <taxon>Kitasatosporales</taxon>
        <taxon>Streptomycetaceae</taxon>
        <taxon>Streptomyces</taxon>
    </lineage>
</organism>
<evidence type="ECO:0000313" key="1">
    <source>
        <dbReference type="EMBL" id="OAH16157.1"/>
    </source>
</evidence>
<gene>
    <name evidence="1" type="ORF">STSP_04760</name>
</gene>
<reference evidence="1 2" key="1">
    <citation type="submission" date="2015-12" db="EMBL/GenBank/DDBJ databases">
        <title>Genome sequence of Streptomyces sp. G25.</title>
        <authorList>
            <person name="Poehlein A."/>
            <person name="Roettig A."/>
            <person name="Hiessl S."/>
            <person name="Hauschild P."/>
            <person name="Schauer J."/>
            <person name="Madkour M.H."/>
            <person name="Al-Ansari A.M."/>
            <person name="Almakishah N.H."/>
            <person name="Steinbuechel A."/>
            <person name="Daniel R."/>
        </authorList>
    </citation>
    <scope>NUCLEOTIDE SEQUENCE [LARGE SCALE GENOMIC DNA]</scope>
    <source>
        <strain evidence="2">G25(2015)</strain>
    </source>
</reference>
<dbReference type="AlphaFoldDB" id="A0A177HZP0"/>
<sequence>MGNNCCSGPGPLLLAGVPHERRRSRVADTPNTCAGNGFSPSCARDVGQAPYRPLPWARYAAALPTVPSARYGVVPYRP</sequence>
<dbReference type="EMBL" id="LOHS01000025">
    <property type="protein sequence ID" value="OAH16157.1"/>
    <property type="molecule type" value="Genomic_DNA"/>
</dbReference>
<dbReference type="Proteomes" id="UP000077381">
    <property type="component" value="Unassembled WGS sequence"/>
</dbReference>
<evidence type="ECO:0000313" key="2">
    <source>
        <dbReference type="Proteomes" id="UP000077381"/>
    </source>
</evidence>
<name>A0A177HZP0_9ACTN</name>
<keyword evidence="2" id="KW-1185">Reference proteome</keyword>
<protein>
    <submittedName>
        <fullName evidence="1">Uncharacterized protein</fullName>
    </submittedName>
</protein>
<accession>A0A177HZP0</accession>